<dbReference type="EMBL" id="SPSG01000100">
    <property type="protein sequence ID" value="TFV54072.1"/>
    <property type="molecule type" value="Genomic_DNA"/>
</dbReference>
<accession>A0A9X8VM72</accession>
<proteinExistence type="predicted"/>
<gene>
    <name evidence="1" type="ORF">E0L31_00905</name>
</gene>
<protein>
    <submittedName>
        <fullName evidence="1">Uncharacterized protein</fullName>
    </submittedName>
</protein>
<name>A0A9X8VM72_SERMA</name>
<evidence type="ECO:0000313" key="1">
    <source>
        <dbReference type="EMBL" id="TFV54072.1"/>
    </source>
</evidence>
<comment type="caution">
    <text evidence="1">The sequence shown here is derived from an EMBL/GenBank/DDBJ whole genome shotgun (WGS) entry which is preliminary data.</text>
</comment>
<reference evidence="1" key="1">
    <citation type="submission" date="2019-03" db="EMBL/GenBank/DDBJ databases">
        <title>Serratia marcescens strain N2 draft genome.</title>
        <authorList>
            <person name="Yassin A."/>
            <person name="El-Kenawy N."/>
            <person name="Youssef N.H."/>
        </authorList>
    </citation>
    <scope>NUCLEOTIDE SEQUENCE [LARGE SCALE GENOMIC DNA]</scope>
    <source>
        <strain evidence="1">N2</strain>
    </source>
</reference>
<sequence>MLEKIKFKGFEIASSQFTENGDTEGGKYNVSFEGYGVTSEKNDDGGGCWIQIEVKPRIHGFNESADPESATPVFEVELSMLLFFDYLAEEPLSKSYISENIWFFENFITISTKLAVESTLSHTVLNTIKLPWSTPV</sequence>
<dbReference type="AlphaFoldDB" id="A0A9X8VM72"/>
<dbReference type="RefSeq" id="WP_048796810.1">
    <property type="nucleotide sequence ID" value="NZ_JVEJ01000363.1"/>
</dbReference>
<organism evidence="1">
    <name type="scientific">Serratia marcescens</name>
    <dbReference type="NCBI Taxonomy" id="615"/>
    <lineage>
        <taxon>Bacteria</taxon>
        <taxon>Pseudomonadati</taxon>
        <taxon>Pseudomonadota</taxon>
        <taxon>Gammaproteobacteria</taxon>
        <taxon>Enterobacterales</taxon>
        <taxon>Yersiniaceae</taxon>
        <taxon>Serratia</taxon>
    </lineage>
</organism>